<sequence>MPAFRIKISVLRLGPNKDETSLTRYVAMPTISAVADRLESAVLDMPEPGDPDPHGS</sequence>
<comment type="caution">
    <text evidence="1">The sequence shown here is derived from an EMBL/GenBank/DDBJ whole genome shotgun (WGS) entry which is preliminary data.</text>
</comment>
<proteinExistence type="predicted"/>
<evidence type="ECO:0000313" key="1">
    <source>
        <dbReference type="EMBL" id="KKK86859.1"/>
    </source>
</evidence>
<organism evidence="1">
    <name type="scientific">marine sediment metagenome</name>
    <dbReference type="NCBI Taxonomy" id="412755"/>
    <lineage>
        <taxon>unclassified sequences</taxon>
        <taxon>metagenomes</taxon>
        <taxon>ecological metagenomes</taxon>
    </lineage>
</organism>
<accession>A0A0F9B855</accession>
<dbReference type="AlphaFoldDB" id="A0A0F9B855"/>
<reference evidence="1" key="1">
    <citation type="journal article" date="2015" name="Nature">
        <title>Complex archaea that bridge the gap between prokaryotes and eukaryotes.</title>
        <authorList>
            <person name="Spang A."/>
            <person name="Saw J.H."/>
            <person name="Jorgensen S.L."/>
            <person name="Zaremba-Niedzwiedzka K."/>
            <person name="Martijn J."/>
            <person name="Lind A.E."/>
            <person name="van Eijk R."/>
            <person name="Schleper C."/>
            <person name="Guy L."/>
            <person name="Ettema T.J."/>
        </authorList>
    </citation>
    <scope>NUCLEOTIDE SEQUENCE</scope>
</reference>
<protein>
    <submittedName>
        <fullName evidence="1">Uncharacterized protein</fullName>
    </submittedName>
</protein>
<gene>
    <name evidence="1" type="ORF">LCGC14_2759050</name>
</gene>
<dbReference type="EMBL" id="LAZR01050663">
    <property type="protein sequence ID" value="KKK86859.1"/>
    <property type="molecule type" value="Genomic_DNA"/>
</dbReference>
<name>A0A0F9B855_9ZZZZ</name>